<name>A0AAW4LFJ8_9BACT</name>
<dbReference type="AlphaFoldDB" id="A0AAW4LFJ8"/>
<dbReference type="EMBL" id="JAHCVJ010000007">
    <property type="protein sequence ID" value="MBT0665951.1"/>
    <property type="molecule type" value="Genomic_DNA"/>
</dbReference>
<evidence type="ECO:0008006" key="3">
    <source>
        <dbReference type="Google" id="ProtNLM"/>
    </source>
</evidence>
<protein>
    <recommendedName>
        <fullName evidence="3">Helix-turn-helix domain-containing protein</fullName>
    </recommendedName>
</protein>
<proteinExistence type="predicted"/>
<comment type="caution">
    <text evidence="1">The sequence shown here is derived from an EMBL/GenBank/DDBJ whole genome shotgun (WGS) entry which is preliminary data.</text>
</comment>
<evidence type="ECO:0000313" key="2">
    <source>
        <dbReference type="Proteomes" id="UP000811899"/>
    </source>
</evidence>
<sequence length="77" mass="8386">MKPETDTIDVATAAAVLQTTQLKILMLLKNKALLGEEVGGEWYVNRDSLECYKAHGKDIKIEMGCKSYCSSGGCGCR</sequence>
<dbReference type="Proteomes" id="UP000811899">
    <property type="component" value="Unassembled WGS sequence"/>
</dbReference>
<gene>
    <name evidence="1" type="ORF">KI809_16695</name>
</gene>
<accession>A0AAW4LFJ8</accession>
<keyword evidence="2" id="KW-1185">Reference proteome</keyword>
<organism evidence="1 2">
    <name type="scientific">Geoanaerobacter pelophilus</name>
    <dbReference type="NCBI Taxonomy" id="60036"/>
    <lineage>
        <taxon>Bacteria</taxon>
        <taxon>Pseudomonadati</taxon>
        <taxon>Thermodesulfobacteriota</taxon>
        <taxon>Desulfuromonadia</taxon>
        <taxon>Geobacterales</taxon>
        <taxon>Geobacteraceae</taxon>
        <taxon>Geoanaerobacter</taxon>
    </lineage>
</organism>
<evidence type="ECO:0000313" key="1">
    <source>
        <dbReference type="EMBL" id="MBT0665951.1"/>
    </source>
</evidence>
<dbReference type="RefSeq" id="WP_214172715.1">
    <property type="nucleotide sequence ID" value="NZ_JAHCVJ010000007.1"/>
</dbReference>
<reference evidence="1 2" key="1">
    <citation type="submission" date="2021-05" db="EMBL/GenBank/DDBJ databases">
        <title>The draft genome of Geobacter pelophilus DSM 12255.</title>
        <authorList>
            <person name="Xu Z."/>
            <person name="Masuda Y."/>
            <person name="Itoh H."/>
            <person name="Senoo K."/>
        </authorList>
    </citation>
    <scope>NUCLEOTIDE SEQUENCE [LARGE SCALE GENOMIC DNA]</scope>
    <source>
        <strain evidence="1 2">DSM 12255</strain>
    </source>
</reference>